<dbReference type="RefSeq" id="WP_235725378.1">
    <property type="nucleotide sequence ID" value="NZ_JAKGCU010000024.1"/>
</dbReference>
<dbReference type="Proteomes" id="UP001108089">
    <property type="component" value="Unassembled WGS sequence"/>
</dbReference>
<keyword evidence="2" id="KW-1185">Reference proteome</keyword>
<evidence type="ECO:0008006" key="3">
    <source>
        <dbReference type="Google" id="ProtNLM"/>
    </source>
</evidence>
<comment type="caution">
    <text evidence="1">The sequence shown here is derived from an EMBL/GenBank/DDBJ whole genome shotgun (WGS) entry which is preliminary data.</text>
</comment>
<gene>
    <name evidence="1" type="ORF">L1892_19880</name>
</gene>
<dbReference type="EMBL" id="JAKGCU010000024">
    <property type="protein sequence ID" value="MCF3940633.1"/>
    <property type="molecule type" value="Genomic_DNA"/>
</dbReference>
<protein>
    <recommendedName>
        <fullName evidence="3">Transcriptional regulator</fullName>
    </recommendedName>
</protein>
<proteinExistence type="predicted"/>
<evidence type="ECO:0000313" key="1">
    <source>
        <dbReference type="EMBL" id="MCF3940633.1"/>
    </source>
</evidence>
<accession>A0ABS9DNE8</accession>
<organism evidence="1 2">
    <name type="scientific">Gordonia tangerina</name>
    <dbReference type="NCBI Taxonomy" id="2911060"/>
    <lineage>
        <taxon>Bacteria</taxon>
        <taxon>Bacillati</taxon>
        <taxon>Actinomycetota</taxon>
        <taxon>Actinomycetes</taxon>
        <taxon>Mycobacteriales</taxon>
        <taxon>Gordoniaceae</taxon>
        <taxon>Gordonia</taxon>
    </lineage>
</organism>
<name>A0ABS9DNE8_9ACTN</name>
<evidence type="ECO:0000313" key="2">
    <source>
        <dbReference type="Proteomes" id="UP001108089"/>
    </source>
</evidence>
<sequence>MPTSSPDTVRAVHVPARDRWVLVWDEGRSESPPMRLRSIPGFLDTTFGSHTPTIQWPAGISELLDRVDVADKEAARAQAHAQMMRREVAQGLLDTGIAGSFGDVAAILGVTRQRIHHLLTPEQ</sequence>
<reference evidence="1" key="1">
    <citation type="submission" date="2022-01" db="EMBL/GenBank/DDBJ databases">
        <title>Gordonia xiamenensis sp. nov., isolated from surface seawater in Xiamen.</title>
        <authorList>
            <person name="He Y.F."/>
        </authorList>
    </citation>
    <scope>NUCLEOTIDE SEQUENCE</scope>
    <source>
        <strain evidence="1">GW1C4-4</strain>
    </source>
</reference>